<dbReference type="AlphaFoldDB" id="A2BXF2"/>
<dbReference type="KEGG" id="pmc:P9515_12561"/>
<evidence type="ECO:0000256" key="1">
    <source>
        <dbReference type="SAM" id="MobiDB-lite"/>
    </source>
</evidence>
<dbReference type="Proteomes" id="UP000001589">
    <property type="component" value="Chromosome"/>
</dbReference>
<dbReference type="RefSeq" id="WP_011820562.1">
    <property type="nucleotide sequence ID" value="NC_008817.1"/>
</dbReference>
<keyword evidence="2" id="KW-0472">Membrane</keyword>
<dbReference type="EMBL" id="CP000552">
    <property type="protein sequence ID" value="ABM72463.1"/>
    <property type="molecule type" value="Genomic_DNA"/>
</dbReference>
<accession>A2BXF2</accession>
<dbReference type="GeneID" id="60201710"/>
<gene>
    <name evidence="3" type="ordered locus">P9515_12561</name>
</gene>
<reference evidence="3 4" key="1">
    <citation type="journal article" date="2007" name="PLoS Genet.">
        <title>Patterns and implications of gene gain and loss in the evolution of Prochlorococcus.</title>
        <authorList>
            <person name="Kettler G.C."/>
            <person name="Martiny A.C."/>
            <person name="Huang K."/>
            <person name="Zucker J."/>
            <person name="Coleman M.L."/>
            <person name="Rodrigue S."/>
            <person name="Chen F."/>
            <person name="Lapidus A."/>
            <person name="Ferriera S."/>
            <person name="Johnson J."/>
            <person name="Steglich C."/>
            <person name="Church G.M."/>
            <person name="Richardson P."/>
            <person name="Chisholm S.W."/>
        </authorList>
    </citation>
    <scope>NUCLEOTIDE SEQUENCE [LARGE SCALE GENOMIC DNA]</scope>
    <source>
        <strain evidence="3 4">MIT 9515</strain>
    </source>
</reference>
<feature type="region of interest" description="Disordered" evidence="1">
    <location>
        <begin position="1"/>
        <end position="34"/>
    </location>
</feature>
<evidence type="ECO:0000313" key="3">
    <source>
        <dbReference type="EMBL" id="ABM72463.1"/>
    </source>
</evidence>
<dbReference type="OrthoDB" id="542257at2"/>
<proteinExistence type="predicted"/>
<name>A2BXF2_PROM5</name>
<feature type="transmembrane region" description="Helical" evidence="2">
    <location>
        <begin position="69"/>
        <end position="90"/>
    </location>
</feature>
<dbReference type="HOGENOM" id="CLU_171808_0_0_3"/>
<keyword evidence="2" id="KW-0812">Transmembrane</keyword>
<feature type="compositionally biased region" description="Low complexity" evidence="1">
    <location>
        <begin position="1"/>
        <end position="12"/>
    </location>
</feature>
<protein>
    <submittedName>
        <fullName evidence="3">Uncharacterized protein</fullName>
    </submittedName>
</protein>
<keyword evidence="2" id="KW-1133">Transmembrane helix</keyword>
<evidence type="ECO:0000256" key="2">
    <source>
        <dbReference type="SAM" id="Phobius"/>
    </source>
</evidence>
<sequence length="100" mass="11676">MKNSKNKLNSQNKESERTRGGSTSQDSLDENKSSAKEYLKKVQIKERFHLNSLITKNISLFTKNPNYKMLAWLIVQLIIFSLFIFAVNIFKKNLIPYFNS</sequence>
<organism evidence="3 4">
    <name type="scientific">Prochlorococcus marinus (strain MIT 9515)</name>
    <dbReference type="NCBI Taxonomy" id="167542"/>
    <lineage>
        <taxon>Bacteria</taxon>
        <taxon>Bacillati</taxon>
        <taxon>Cyanobacteriota</taxon>
        <taxon>Cyanophyceae</taxon>
        <taxon>Synechococcales</taxon>
        <taxon>Prochlorococcaceae</taxon>
        <taxon>Prochlorococcus</taxon>
    </lineage>
</organism>
<evidence type="ECO:0000313" key="4">
    <source>
        <dbReference type="Proteomes" id="UP000001589"/>
    </source>
</evidence>